<protein>
    <recommendedName>
        <fullName evidence="3">Transposase zinc-ribbon domain-containing protein</fullName>
    </recommendedName>
</protein>
<evidence type="ECO:0008006" key="3">
    <source>
        <dbReference type="Google" id="ProtNLM"/>
    </source>
</evidence>
<proteinExistence type="predicted"/>
<dbReference type="EMBL" id="QNVH01000028">
    <property type="protein sequence ID" value="TDA38789.1"/>
    <property type="molecule type" value="Genomic_DNA"/>
</dbReference>
<dbReference type="Proteomes" id="UP000315399">
    <property type="component" value="Unassembled WGS sequence"/>
</dbReference>
<reference evidence="1 2" key="1">
    <citation type="journal article" date="2019" name="Nat. Microbiol.">
        <title>Expanding anaerobic alkane metabolism in the domain of Archaea.</title>
        <authorList>
            <person name="Wang Y."/>
            <person name="Wegener G."/>
            <person name="Hou J."/>
            <person name="Wang F."/>
            <person name="Xiao X."/>
        </authorList>
    </citation>
    <scope>NUCLEOTIDE SEQUENCE [LARGE SCALE GENOMIC DNA]</scope>
    <source>
        <strain evidence="1">WYZ-LMO10</strain>
    </source>
</reference>
<feature type="non-terminal residue" evidence="1">
    <location>
        <position position="66"/>
    </location>
</feature>
<sequence>MENLKETLASLKRGKVRPKACPRCGSVDVSVQTMTGYISQPTYVCNSCGFQGNIFLEIEKEKEIEK</sequence>
<evidence type="ECO:0000313" key="1">
    <source>
        <dbReference type="EMBL" id="TDA38789.1"/>
    </source>
</evidence>
<gene>
    <name evidence="1" type="ORF">DSO08_03550</name>
</gene>
<evidence type="ECO:0000313" key="2">
    <source>
        <dbReference type="Proteomes" id="UP000315399"/>
    </source>
</evidence>
<name>A0A523BCW0_9CREN</name>
<dbReference type="AlphaFoldDB" id="A0A523BCW0"/>
<comment type="caution">
    <text evidence="1">The sequence shown here is derived from an EMBL/GenBank/DDBJ whole genome shotgun (WGS) entry which is preliminary data.</text>
</comment>
<accession>A0A523BCW0</accession>
<organism evidence="1 2">
    <name type="scientific">Thermoproteota archaeon</name>
    <dbReference type="NCBI Taxonomy" id="2056631"/>
    <lineage>
        <taxon>Archaea</taxon>
        <taxon>Thermoproteota</taxon>
    </lineage>
</organism>